<evidence type="ECO:0000313" key="2">
    <source>
        <dbReference type="Proteomes" id="UP000828048"/>
    </source>
</evidence>
<comment type="caution">
    <text evidence="1">The sequence shown here is derived from an EMBL/GenBank/DDBJ whole genome shotgun (WGS) entry which is preliminary data.</text>
</comment>
<keyword evidence="2" id="KW-1185">Reference proteome</keyword>
<dbReference type="EMBL" id="CM037157">
    <property type="protein sequence ID" value="KAH7848259.1"/>
    <property type="molecule type" value="Genomic_DNA"/>
</dbReference>
<accession>A0ACB7Y5H3</accession>
<protein>
    <submittedName>
        <fullName evidence="1">Uncharacterized protein</fullName>
    </submittedName>
</protein>
<gene>
    <name evidence="1" type="ORF">Vadar_000254</name>
</gene>
<evidence type="ECO:0000313" key="1">
    <source>
        <dbReference type="EMBL" id="KAH7848259.1"/>
    </source>
</evidence>
<dbReference type="Proteomes" id="UP000828048">
    <property type="component" value="Chromosome 7"/>
</dbReference>
<sequence length="185" mass="21249">MSKFPEPENMFAVFNICLLIYGDYFNMNMLIEAFLFDTLMLNFILVHNTDSHVIRLYFVILYRLWLVHRLEVEAEAEAEAEADVETDLEEEEDVEEQEDAADTQPRGGPEDRSLLVSFDTVSAFAERWHPETNSFHFDFGEMGPTLDDVGQLLGIPPYGLVVHTKDARDAKILLKGLAWCVREQS</sequence>
<name>A0ACB7Y5H3_9ERIC</name>
<organism evidence="1 2">
    <name type="scientific">Vaccinium darrowii</name>
    <dbReference type="NCBI Taxonomy" id="229202"/>
    <lineage>
        <taxon>Eukaryota</taxon>
        <taxon>Viridiplantae</taxon>
        <taxon>Streptophyta</taxon>
        <taxon>Embryophyta</taxon>
        <taxon>Tracheophyta</taxon>
        <taxon>Spermatophyta</taxon>
        <taxon>Magnoliopsida</taxon>
        <taxon>eudicotyledons</taxon>
        <taxon>Gunneridae</taxon>
        <taxon>Pentapetalae</taxon>
        <taxon>asterids</taxon>
        <taxon>Ericales</taxon>
        <taxon>Ericaceae</taxon>
        <taxon>Vaccinioideae</taxon>
        <taxon>Vaccinieae</taxon>
        <taxon>Vaccinium</taxon>
    </lineage>
</organism>
<proteinExistence type="predicted"/>
<reference evidence="1 2" key="1">
    <citation type="journal article" date="2021" name="Hortic Res">
        <title>High-quality reference genome and annotation aids understanding of berry development for evergreen blueberry (Vaccinium darrowii).</title>
        <authorList>
            <person name="Yu J."/>
            <person name="Hulse-Kemp A.M."/>
            <person name="Babiker E."/>
            <person name="Staton M."/>
        </authorList>
    </citation>
    <scope>NUCLEOTIDE SEQUENCE [LARGE SCALE GENOMIC DNA]</scope>
    <source>
        <strain evidence="2">cv. NJ 8807/NJ 8810</strain>
        <tissue evidence="1">Young leaf</tissue>
    </source>
</reference>